<dbReference type="InterPro" id="IPR037066">
    <property type="entry name" value="Plug_dom_sf"/>
</dbReference>
<name>A0ABN4AJP8_EMTOG</name>
<sequence>MIELKSDATFVYHFSLSFQPLKLPLTMKTIIKFFVLLLLPTLLFSQNASWQVSGKIIDKSKKAVPFANVYINNTTIGTVTDQNGSFSLRIPARFQKIDLVVSFVGYETLKKTLLQSEKKLQNLVFTLQNGIELKEVQVVAKHDNEWRRKWKIFNRGLLGESEFFKDCKILNPEVIVLTYDKKKNVVATAREPLIIQNDAFGLKIRFQMDKFESDGEKTYFSGLKYFEKMTPASPQEQKLWERHKKKSYRDSFRNFLVALKDNKVQENGFAIFKVRLPKTMYFGRTTVEQEVRDGTILPCEAKDICMFDRQTEEFVIYSDYPLMVFVTNRFNPIKLFTDYPYYYSIVNLINFHATFGENGWLSKPNGILIQGYWGHEGFANMLPDDYFSEDFQKRDSTLAQNDIRAIASTTLETQPEIQPVDLPSPHLIASKGFKTDSIATKEISVQGVIYDSNPTAELSEERTIPQLVSNDINVKISESDYNLTIFDLLRRIPGLMVINEQGQYRIHFRSTNTNLGGGGGSITPALLLDGNFIDDESTVMNLLNNFSVRDIKSLGAIKYGNSAAFGARGGNGTIVIITNK</sequence>
<proteinExistence type="inferred from homology"/>
<organism evidence="2 3">
    <name type="scientific">Emticicia oligotrophica (strain DSM 17448 / CIP 109782 / MTCC 6937 / GPTSA100-15)</name>
    <dbReference type="NCBI Taxonomy" id="929562"/>
    <lineage>
        <taxon>Bacteria</taxon>
        <taxon>Pseudomonadati</taxon>
        <taxon>Bacteroidota</taxon>
        <taxon>Cytophagia</taxon>
        <taxon>Cytophagales</taxon>
        <taxon>Leadbetterellaceae</taxon>
        <taxon>Emticicia</taxon>
    </lineage>
</organism>
<keyword evidence="1" id="KW-1134">Transmembrane beta strand</keyword>
<keyword evidence="1" id="KW-0812">Transmembrane</keyword>
<evidence type="ECO:0008006" key="4">
    <source>
        <dbReference type="Google" id="ProtNLM"/>
    </source>
</evidence>
<dbReference type="Gene3D" id="2.60.40.1120">
    <property type="entry name" value="Carboxypeptidase-like, regulatory domain"/>
    <property type="match status" value="1"/>
</dbReference>
<dbReference type="PROSITE" id="PS52016">
    <property type="entry name" value="TONB_DEPENDENT_REC_3"/>
    <property type="match status" value="1"/>
</dbReference>
<protein>
    <recommendedName>
        <fullName evidence="4">TonB-dependent receptor plug domain-containing protein</fullName>
    </recommendedName>
</protein>
<dbReference type="InterPro" id="IPR008969">
    <property type="entry name" value="CarboxyPept-like_regulatory"/>
</dbReference>
<accession>A0ABN4AJP8</accession>
<keyword evidence="1" id="KW-0472">Membrane</keyword>
<dbReference type="InterPro" id="IPR039426">
    <property type="entry name" value="TonB-dep_rcpt-like"/>
</dbReference>
<gene>
    <name evidence="2" type="ordered locus">Emtol_1225</name>
</gene>
<dbReference type="Proteomes" id="UP000002875">
    <property type="component" value="Chromosome"/>
</dbReference>
<comment type="similarity">
    <text evidence="1">Belongs to the TonB-dependent receptor family.</text>
</comment>
<keyword evidence="3" id="KW-1185">Reference proteome</keyword>
<reference evidence="2 3" key="1">
    <citation type="submission" date="2011-07" db="EMBL/GenBank/DDBJ databases">
        <title>The complete genome of chromosome of Emticicia oligotrophica DSM 17448.</title>
        <authorList>
            <consortium name="US DOE Joint Genome Institute (JGI-PGF)"/>
            <person name="Lucas S."/>
            <person name="Han J."/>
            <person name="Lapidus A."/>
            <person name="Bruce D."/>
            <person name="Goodwin L."/>
            <person name="Pitluck S."/>
            <person name="Peters L."/>
            <person name="Kyrpides N."/>
            <person name="Mavromatis K."/>
            <person name="Ivanova N."/>
            <person name="Ovchinnikova G."/>
            <person name="Teshima H."/>
            <person name="Detter J.C."/>
            <person name="Tapia R."/>
            <person name="Han C."/>
            <person name="Land M."/>
            <person name="Hauser L."/>
            <person name="Markowitz V."/>
            <person name="Cheng J.-F."/>
            <person name="Hugenholtz P."/>
            <person name="Woyke T."/>
            <person name="Wu D."/>
            <person name="Tindall B."/>
            <person name="Pomrenke H."/>
            <person name="Brambilla E."/>
            <person name="Klenk H.-P."/>
            <person name="Eisen J.A."/>
        </authorList>
    </citation>
    <scope>NUCLEOTIDE SEQUENCE [LARGE SCALE GENOMIC DNA]</scope>
    <source>
        <strain evidence="2 3">DSM 17448</strain>
    </source>
</reference>
<dbReference type="SUPFAM" id="SSF56935">
    <property type="entry name" value="Porins"/>
    <property type="match status" value="1"/>
</dbReference>
<dbReference type="EMBL" id="CP002961">
    <property type="protein sequence ID" value="AFK02374.1"/>
    <property type="molecule type" value="Genomic_DNA"/>
</dbReference>
<keyword evidence="1" id="KW-0813">Transport</keyword>
<evidence type="ECO:0000256" key="1">
    <source>
        <dbReference type="PROSITE-ProRule" id="PRU01360"/>
    </source>
</evidence>
<keyword evidence="1" id="KW-0998">Cell outer membrane</keyword>
<evidence type="ECO:0000313" key="3">
    <source>
        <dbReference type="Proteomes" id="UP000002875"/>
    </source>
</evidence>
<dbReference type="Gene3D" id="2.170.130.10">
    <property type="entry name" value="TonB-dependent receptor, plug domain"/>
    <property type="match status" value="1"/>
</dbReference>
<comment type="subcellular location">
    <subcellularLocation>
        <location evidence="1">Cell outer membrane</location>
        <topology evidence="1">Multi-pass membrane protein</topology>
    </subcellularLocation>
</comment>
<dbReference type="Pfam" id="PF13715">
    <property type="entry name" value="CarbopepD_reg_2"/>
    <property type="match status" value="1"/>
</dbReference>
<dbReference type="SUPFAM" id="SSF49464">
    <property type="entry name" value="Carboxypeptidase regulatory domain-like"/>
    <property type="match status" value="1"/>
</dbReference>
<evidence type="ECO:0000313" key="2">
    <source>
        <dbReference type="EMBL" id="AFK02374.1"/>
    </source>
</evidence>